<dbReference type="Proteomes" id="UP000204667">
    <property type="component" value="Segment"/>
</dbReference>
<gene>
    <name evidence="1" type="primary">PeluOrf-109</name>
</gene>
<organism evidence="1 2">
    <name type="scientific">Perigonia lusca single nucleopolyhedrovirus</name>
    <dbReference type="NCBI Taxonomy" id="1675865"/>
    <lineage>
        <taxon>Viruses</taxon>
        <taxon>Viruses incertae sedis</taxon>
        <taxon>Naldaviricetes</taxon>
        <taxon>Lefavirales</taxon>
        <taxon>Baculoviridae</taxon>
        <taxon>Alphabaculovirus</taxon>
        <taxon>Alphabaculovirus peluscae</taxon>
        <taxon>Perigonia lusca nucleopolyhedrovirus</taxon>
    </lineage>
</organism>
<dbReference type="GeneID" id="26040030"/>
<sequence length="339" mass="39420">MSLSLKLIVYNYYDNYTICHKNYGESYQLYKIVNEYLAESSVDGVSCVRRDIETAHLFNAGKLTLDRARQQLDLGKTIASLSNWFRSNTIETDNVSYEVRRVLDVLNEKYAPLEKRKAAGSSIFDIDSFESVPQDFTDNLSIIMDRFYNFVNTNRLLHVANVFDPAMNNVVGWWYNKFCVLTYMHRIAHNTVPKELSIRLKNVVIKHIRLTPNKYYPSMMIADDRDNCATTMASVYGKFCGIGKEHFARHKTASLYVLFQCLRDNVTAADEQFPAYVVIKDFARQCRDTYRDLQLYADSLYINCVTDKQKNNLLDLLCCVNDSYIDVECYDPVVLRFYK</sequence>
<evidence type="ECO:0000313" key="2">
    <source>
        <dbReference type="Proteomes" id="UP000204667"/>
    </source>
</evidence>
<dbReference type="RefSeq" id="YP_009165709.1">
    <property type="nucleotide sequence ID" value="NC_027923.1"/>
</dbReference>
<accession>A0A0M3WPC5</accession>
<dbReference type="EMBL" id="KM596836">
    <property type="protein sequence ID" value="AKN80671.1"/>
    <property type="molecule type" value="Genomic_DNA"/>
</dbReference>
<dbReference type="InterPro" id="IPR009815">
    <property type="entry name" value="AcMNPV_AC11"/>
</dbReference>
<proteinExistence type="predicted"/>
<keyword evidence="2" id="KW-1185">Reference proteome</keyword>
<evidence type="ECO:0000313" key="1">
    <source>
        <dbReference type="EMBL" id="AKN80671.1"/>
    </source>
</evidence>
<name>A0A0M3WPC5_9ABAC</name>
<reference evidence="1 2" key="1">
    <citation type="journal article" date="2016" name="Sci. Rep.">
        <title>Genome sequence of Perigonia lusca single nucleopolyhedrovirus: insights into the evolution of a nucleotide metabolism enzyme in the family Baculoviridae.</title>
        <authorList>
            <person name="Ardisson-Araujo D.M."/>
            <person name="Lima R.N."/>
            <person name="Melo F.L."/>
            <person name="Clem R.J."/>
            <person name="Huang N."/>
            <person name="Bao S.N."/>
            <person name="Sosa-Gomez D.R."/>
            <person name="Ribeiro B.M."/>
        </authorList>
    </citation>
    <scope>NUCLEOTIDE SEQUENCE [LARGE SCALE GENOMIC DNA]</scope>
</reference>
<dbReference type="Pfam" id="PF07138">
    <property type="entry name" value="AcMNPV_AC11"/>
    <property type="match status" value="1"/>
</dbReference>
<dbReference type="OrthoDB" id="5383at10239"/>
<dbReference type="KEGG" id="vg:26040030"/>
<protein>
    <submittedName>
        <fullName evidence="1">Uncharacterized protein</fullName>
    </submittedName>
</protein>